<proteinExistence type="predicted"/>
<evidence type="ECO:0000256" key="1">
    <source>
        <dbReference type="SAM" id="MobiDB-lite"/>
    </source>
</evidence>
<feature type="compositionally biased region" description="Low complexity" evidence="1">
    <location>
        <begin position="131"/>
        <end position="140"/>
    </location>
</feature>
<accession>A0A815LVB7</accession>
<feature type="transmembrane region" description="Helical" evidence="2">
    <location>
        <begin position="80"/>
        <end position="102"/>
    </location>
</feature>
<name>A0A815LVB7_ADIRI</name>
<organism evidence="4 5">
    <name type="scientific">Adineta ricciae</name>
    <name type="common">Rotifer</name>
    <dbReference type="NCBI Taxonomy" id="249248"/>
    <lineage>
        <taxon>Eukaryota</taxon>
        <taxon>Metazoa</taxon>
        <taxon>Spiralia</taxon>
        <taxon>Gnathifera</taxon>
        <taxon>Rotifera</taxon>
        <taxon>Eurotatoria</taxon>
        <taxon>Bdelloidea</taxon>
        <taxon>Adinetida</taxon>
        <taxon>Adinetidae</taxon>
        <taxon>Adineta</taxon>
    </lineage>
</organism>
<sequence length="361" mass="41095">MKTLVCVLYLIQITTSFVLNITQLNSIISIQQTIPTQDDTRTVEPELTQPTTTTTIYESTTSSKAPTTNIWTELKEHLPIVIAIGCGTIIIVIAIISICCYCRRKPKRVKLRNPRSGRNSDQQSGMELSVRSSKTSTKRSNAQRKSKIKCPYMKVAKEFVASLQWGPCHFDESFDECYCDACYDSSEDDVVVAGNAMYVIPRGWARIGLYVDRVVEEQNNIWDDWIVTFHGTRLITAQSILNNRQFCLPGDKLLDGTVLGIRKGHIPGKKHIYTSPTIAYSSLENYSERVPYYSTKTRRSYEILIVLQCRQKPKSFSVQRETVRAGNNRICPHVPNDRIEYYTEIRSSIVPYGLLLNITEK</sequence>
<keyword evidence="3" id="KW-0732">Signal</keyword>
<keyword evidence="2" id="KW-0812">Transmembrane</keyword>
<evidence type="ECO:0000256" key="2">
    <source>
        <dbReference type="SAM" id="Phobius"/>
    </source>
</evidence>
<keyword evidence="2" id="KW-0472">Membrane</keyword>
<protein>
    <submittedName>
        <fullName evidence="4">Uncharacterized protein</fullName>
    </submittedName>
</protein>
<evidence type="ECO:0000313" key="5">
    <source>
        <dbReference type="Proteomes" id="UP000663828"/>
    </source>
</evidence>
<dbReference type="EMBL" id="CAJNOR010003427">
    <property type="protein sequence ID" value="CAF1412830.1"/>
    <property type="molecule type" value="Genomic_DNA"/>
</dbReference>
<feature type="region of interest" description="Disordered" evidence="1">
    <location>
        <begin position="111"/>
        <end position="145"/>
    </location>
</feature>
<feature type="chain" id="PRO_5032758273" evidence="3">
    <location>
        <begin position="17"/>
        <end position="361"/>
    </location>
</feature>
<evidence type="ECO:0000256" key="3">
    <source>
        <dbReference type="SAM" id="SignalP"/>
    </source>
</evidence>
<dbReference type="Proteomes" id="UP000663828">
    <property type="component" value="Unassembled WGS sequence"/>
</dbReference>
<feature type="signal peptide" evidence="3">
    <location>
        <begin position="1"/>
        <end position="16"/>
    </location>
</feature>
<keyword evidence="2" id="KW-1133">Transmembrane helix</keyword>
<evidence type="ECO:0000313" key="4">
    <source>
        <dbReference type="EMBL" id="CAF1412830.1"/>
    </source>
</evidence>
<comment type="caution">
    <text evidence="4">The sequence shown here is derived from an EMBL/GenBank/DDBJ whole genome shotgun (WGS) entry which is preliminary data.</text>
</comment>
<reference evidence="4" key="1">
    <citation type="submission" date="2021-02" db="EMBL/GenBank/DDBJ databases">
        <authorList>
            <person name="Nowell W R."/>
        </authorList>
    </citation>
    <scope>NUCLEOTIDE SEQUENCE</scope>
</reference>
<gene>
    <name evidence="4" type="ORF">XAT740_LOCUS34768</name>
</gene>
<feature type="compositionally biased region" description="Polar residues" evidence="1">
    <location>
        <begin position="116"/>
        <end position="126"/>
    </location>
</feature>
<keyword evidence="5" id="KW-1185">Reference proteome</keyword>
<dbReference type="AlphaFoldDB" id="A0A815LVB7"/>